<reference evidence="4" key="2">
    <citation type="journal article" date="2018" name="Plant J.">
        <title>The Sorghum bicolor reference genome: improved assembly, gene annotations, a transcriptome atlas, and signatures of genome organization.</title>
        <authorList>
            <person name="McCormick R.F."/>
            <person name="Truong S.K."/>
            <person name="Sreedasyam A."/>
            <person name="Jenkins J."/>
            <person name="Shu S."/>
            <person name="Sims D."/>
            <person name="Kennedy M."/>
            <person name="Amirebrahimi M."/>
            <person name="Weers B.D."/>
            <person name="McKinley B."/>
            <person name="Mattison A."/>
            <person name="Morishige D.T."/>
            <person name="Grimwood J."/>
            <person name="Schmutz J."/>
            <person name="Mullet J.E."/>
        </authorList>
    </citation>
    <scope>NUCLEOTIDE SEQUENCE [LARGE SCALE GENOMIC DNA]</scope>
    <source>
        <strain evidence="4">cv. BTx623</strain>
    </source>
</reference>
<evidence type="ECO:0000256" key="2">
    <source>
        <dbReference type="SAM" id="Phobius"/>
    </source>
</evidence>
<dbReference type="Gramene" id="OQU92408">
    <property type="protein sequence ID" value="OQU92408"/>
    <property type="gene ID" value="SORBI_3001G341001"/>
</dbReference>
<name>A0A1Z5S919_SORBI</name>
<keyword evidence="2" id="KW-0472">Membrane</keyword>
<reference evidence="3 4" key="1">
    <citation type="journal article" date="2009" name="Nature">
        <title>The Sorghum bicolor genome and the diversification of grasses.</title>
        <authorList>
            <person name="Paterson A.H."/>
            <person name="Bowers J.E."/>
            <person name="Bruggmann R."/>
            <person name="Dubchak I."/>
            <person name="Grimwood J."/>
            <person name="Gundlach H."/>
            <person name="Haberer G."/>
            <person name="Hellsten U."/>
            <person name="Mitros T."/>
            <person name="Poliakov A."/>
            <person name="Schmutz J."/>
            <person name="Spannagl M."/>
            <person name="Tang H."/>
            <person name="Wang X."/>
            <person name="Wicker T."/>
            <person name="Bharti A.K."/>
            <person name="Chapman J."/>
            <person name="Feltus F.A."/>
            <person name="Gowik U."/>
            <person name="Grigoriev I.V."/>
            <person name="Lyons E."/>
            <person name="Maher C.A."/>
            <person name="Martis M."/>
            <person name="Narechania A."/>
            <person name="Otillar R.P."/>
            <person name="Penning B.W."/>
            <person name="Salamov A.A."/>
            <person name="Wang Y."/>
            <person name="Zhang L."/>
            <person name="Carpita N.C."/>
            <person name="Freeling M."/>
            <person name="Gingle A.R."/>
            <person name="Hash C.T."/>
            <person name="Keller B."/>
            <person name="Klein P."/>
            <person name="Kresovich S."/>
            <person name="McCann M.C."/>
            <person name="Ming R."/>
            <person name="Peterson D.G."/>
            <person name="Mehboob-ur-Rahman"/>
            <person name="Ware D."/>
            <person name="Westhoff P."/>
            <person name="Mayer K.F."/>
            <person name="Messing J."/>
            <person name="Rokhsar D.S."/>
        </authorList>
    </citation>
    <scope>NUCLEOTIDE SEQUENCE [LARGE SCALE GENOMIC DNA]</scope>
    <source>
        <strain evidence="4">cv. BTx623</strain>
    </source>
</reference>
<evidence type="ECO:0000313" key="4">
    <source>
        <dbReference type="Proteomes" id="UP000000768"/>
    </source>
</evidence>
<dbReference type="InParanoid" id="A0A1Z5S919"/>
<dbReference type="AlphaFoldDB" id="A0A1Z5S919"/>
<feature type="region of interest" description="Disordered" evidence="1">
    <location>
        <begin position="29"/>
        <end position="77"/>
    </location>
</feature>
<evidence type="ECO:0000256" key="1">
    <source>
        <dbReference type="SAM" id="MobiDB-lite"/>
    </source>
</evidence>
<feature type="compositionally biased region" description="Low complexity" evidence="1">
    <location>
        <begin position="40"/>
        <end position="67"/>
    </location>
</feature>
<organism evidence="3 4">
    <name type="scientific">Sorghum bicolor</name>
    <name type="common">Sorghum</name>
    <name type="synonym">Sorghum vulgare</name>
    <dbReference type="NCBI Taxonomy" id="4558"/>
    <lineage>
        <taxon>Eukaryota</taxon>
        <taxon>Viridiplantae</taxon>
        <taxon>Streptophyta</taxon>
        <taxon>Embryophyta</taxon>
        <taxon>Tracheophyta</taxon>
        <taxon>Spermatophyta</taxon>
        <taxon>Magnoliopsida</taxon>
        <taxon>Liliopsida</taxon>
        <taxon>Poales</taxon>
        <taxon>Poaceae</taxon>
        <taxon>PACMAD clade</taxon>
        <taxon>Panicoideae</taxon>
        <taxon>Andropogonodae</taxon>
        <taxon>Andropogoneae</taxon>
        <taxon>Sorghinae</taxon>
        <taxon>Sorghum</taxon>
    </lineage>
</organism>
<proteinExistence type="predicted"/>
<accession>A0A1Z5S919</accession>
<keyword evidence="2" id="KW-1133">Transmembrane helix</keyword>
<keyword evidence="2" id="KW-0812">Transmembrane</keyword>
<sequence length="120" mass="13046">MSTYLRTLFLALRPPWMTARLRRGRWGRFGSEVSLPPPSSCGSRSEPSSSSVDLDLSPPPSSTFFNSAPPPPPTSPLGLDLRDVVVVKVSTSFWVLALAHVVMVFSGCCVLCPWCFSCSI</sequence>
<dbReference type="Proteomes" id="UP000000768">
    <property type="component" value="Chromosome 1"/>
</dbReference>
<dbReference type="EMBL" id="CM000760">
    <property type="protein sequence ID" value="OQU92408.1"/>
    <property type="molecule type" value="Genomic_DNA"/>
</dbReference>
<gene>
    <name evidence="3" type="ORF">SORBI_3001G341001</name>
</gene>
<protein>
    <submittedName>
        <fullName evidence="3">Uncharacterized protein</fullName>
    </submittedName>
</protein>
<evidence type="ECO:0000313" key="3">
    <source>
        <dbReference type="EMBL" id="OQU92408.1"/>
    </source>
</evidence>
<keyword evidence="4" id="KW-1185">Reference proteome</keyword>
<feature type="transmembrane region" description="Helical" evidence="2">
    <location>
        <begin position="93"/>
        <end position="116"/>
    </location>
</feature>